<evidence type="ECO:0000313" key="4">
    <source>
        <dbReference type="Proteomes" id="UP001501009"/>
    </source>
</evidence>
<proteinExistence type="predicted"/>
<keyword evidence="4" id="KW-1185">Reference proteome</keyword>
<dbReference type="RefSeq" id="WP_275781723.1">
    <property type="nucleotide sequence ID" value="NZ_BAABDE010000042.1"/>
</dbReference>
<dbReference type="EMBL" id="BAABDE010000042">
    <property type="protein sequence ID" value="GAA3842042.1"/>
    <property type="molecule type" value="Genomic_DNA"/>
</dbReference>
<dbReference type="Pfam" id="PF13460">
    <property type="entry name" value="NAD_binding_10"/>
    <property type="match status" value="1"/>
</dbReference>
<evidence type="ECO:0000256" key="1">
    <source>
        <dbReference type="SAM" id="MobiDB-lite"/>
    </source>
</evidence>
<evidence type="ECO:0000313" key="3">
    <source>
        <dbReference type="EMBL" id="GAA3842042.1"/>
    </source>
</evidence>
<dbReference type="SUPFAM" id="SSF51735">
    <property type="entry name" value="NAD(P)-binding Rossmann-fold domains"/>
    <property type="match status" value="1"/>
</dbReference>
<sequence>MRITVFGGTGPTGLLLINQALAGGHAVVAYARTPAKLPSHQRLTGIPGQLDDASAIGEAVRGSDTGGDHPPPPTTEGQPARAPTTSAAGRRRSDVIATLLAENAALREQLARRSGVVVPLPLARRE</sequence>
<protein>
    <recommendedName>
        <fullName evidence="2">NAD(P)-binding domain-containing protein</fullName>
    </recommendedName>
</protein>
<name>A0ABP7JE99_9ACTN</name>
<dbReference type="Gene3D" id="3.40.50.720">
    <property type="entry name" value="NAD(P)-binding Rossmann-like Domain"/>
    <property type="match status" value="1"/>
</dbReference>
<dbReference type="PANTHER" id="PTHR43355:SF2">
    <property type="entry name" value="FLAVIN REDUCTASE (NADPH)"/>
    <property type="match status" value="1"/>
</dbReference>
<feature type="region of interest" description="Disordered" evidence="1">
    <location>
        <begin position="55"/>
        <end position="91"/>
    </location>
</feature>
<reference evidence="4" key="1">
    <citation type="journal article" date="2019" name="Int. J. Syst. Evol. Microbiol.">
        <title>The Global Catalogue of Microorganisms (GCM) 10K type strain sequencing project: providing services to taxonomists for standard genome sequencing and annotation.</title>
        <authorList>
            <consortium name="The Broad Institute Genomics Platform"/>
            <consortium name="The Broad Institute Genome Sequencing Center for Infectious Disease"/>
            <person name="Wu L."/>
            <person name="Ma J."/>
        </authorList>
    </citation>
    <scope>NUCLEOTIDE SEQUENCE [LARGE SCALE GENOMIC DNA]</scope>
    <source>
        <strain evidence="4">JCM 17138</strain>
    </source>
</reference>
<dbReference type="PANTHER" id="PTHR43355">
    <property type="entry name" value="FLAVIN REDUCTASE (NADPH)"/>
    <property type="match status" value="1"/>
</dbReference>
<evidence type="ECO:0000259" key="2">
    <source>
        <dbReference type="Pfam" id="PF13460"/>
    </source>
</evidence>
<accession>A0ABP7JE99</accession>
<dbReference type="InterPro" id="IPR036291">
    <property type="entry name" value="NAD(P)-bd_dom_sf"/>
</dbReference>
<organism evidence="3 4">
    <name type="scientific">Streptomyces coacervatus</name>
    <dbReference type="NCBI Taxonomy" id="647381"/>
    <lineage>
        <taxon>Bacteria</taxon>
        <taxon>Bacillati</taxon>
        <taxon>Actinomycetota</taxon>
        <taxon>Actinomycetes</taxon>
        <taxon>Kitasatosporales</taxon>
        <taxon>Streptomycetaceae</taxon>
        <taxon>Streptomyces</taxon>
    </lineage>
</organism>
<feature type="domain" description="NAD(P)-binding" evidence="2">
    <location>
        <begin position="7"/>
        <end position="64"/>
    </location>
</feature>
<gene>
    <name evidence="3" type="ORF">GCM10022403_087620</name>
</gene>
<dbReference type="InterPro" id="IPR051606">
    <property type="entry name" value="Polyketide_Oxido-like"/>
</dbReference>
<dbReference type="InterPro" id="IPR016040">
    <property type="entry name" value="NAD(P)-bd_dom"/>
</dbReference>
<dbReference type="Proteomes" id="UP001501009">
    <property type="component" value="Unassembled WGS sequence"/>
</dbReference>
<comment type="caution">
    <text evidence="3">The sequence shown here is derived from an EMBL/GenBank/DDBJ whole genome shotgun (WGS) entry which is preliminary data.</text>
</comment>